<sequence length="104" mass="11882">MSGGRPQFRKVPVPQHRFAPLKRCWMEIYTPVYEHMKVDIRMNIKRAGRPLAEEGDAEGLRLAAVEGGRGPRRKRASGGRRMGARPPWFRWQSHGVATLTLEAF</sequence>
<keyword evidence="1" id="KW-0694">RNA-binding</keyword>
<evidence type="ECO:0000313" key="4">
    <source>
        <dbReference type="Proteomes" id="UP000275267"/>
    </source>
</evidence>
<dbReference type="OrthoDB" id="1932641at2759"/>
<dbReference type="AlphaFoldDB" id="A0A3L6SLT9"/>
<proteinExistence type="predicted"/>
<dbReference type="PANTHER" id="PTHR12826">
    <property type="entry name" value="RIBONUCLEASE Y"/>
    <property type="match status" value="1"/>
</dbReference>
<name>A0A3L6SLT9_PANMI</name>
<evidence type="ECO:0000256" key="2">
    <source>
        <dbReference type="SAM" id="MobiDB-lite"/>
    </source>
</evidence>
<comment type="caution">
    <text evidence="3">The sequence shown here is derived from an EMBL/GenBank/DDBJ whole genome shotgun (WGS) entry which is preliminary data.</text>
</comment>
<accession>A0A3L6SLT9</accession>
<evidence type="ECO:0000313" key="3">
    <source>
        <dbReference type="EMBL" id="RLN23599.1"/>
    </source>
</evidence>
<organism evidence="3 4">
    <name type="scientific">Panicum miliaceum</name>
    <name type="common">Proso millet</name>
    <name type="synonym">Broomcorn millet</name>
    <dbReference type="NCBI Taxonomy" id="4540"/>
    <lineage>
        <taxon>Eukaryota</taxon>
        <taxon>Viridiplantae</taxon>
        <taxon>Streptophyta</taxon>
        <taxon>Embryophyta</taxon>
        <taxon>Tracheophyta</taxon>
        <taxon>Spermatophyta</taxon>
        <taxon>Magnoliopsida</taxon>
        <taxon>Liliopsida</taxon>
        <taxon>Poales</taxon>
        <taxon>Poaceae</taxon>
        <taxon>PACMAD clade</taxon>
        <taxon>Panicoideae</taxon>
        <taxon>Panicodae</taxon>
        <taxon>Paniceae</taxon>
        <taxon>Panicinae</taxon>
        <taxon>Panicum</taxon>
        <taxon>Panicum sect. Panicum</taxon>
    </lineage>
</organism>
<feature type="region of interest" description="Disordered" evidence="2">
    <location>
        <begin position="66"/>
        <end position="86"/>
    </location>
</feature>
<dbReference type="GO" id="GO:0003723">
    <property type="term" value="F:RNA binding"/>
    <property type="evidence" value="ECO:0007669"/>
    <property type="project" value="UniProtKB-KW"/>
</dbReference>
<protein>
    <submittedName>
        <fullName evidence="3">Partner of Nob1</fullName>
    </submittedName>
</protein>
<evidence type="ECO:0000256" key="1">
    <source>
        <dbReference type="ARBA" id="ARBA00022884"/>
    </source>
</evidence>
<keyword evidence="4" id="KW-1185">Reference proteome</keyword>
<dbReference type="Proteomes" id="UP000275267">
    <property type="component" value="Unassembled WGS sequence"/>
</dbReference>
<gene>
    <name evidence="3" type="ORF">C2845_PM07G26730</name>
</gene>
<dbReference type="GO" id="GO:0005634">
    <property type="term" value="C:nucleus"/>
    <property type="evidence" value="ECO:0007669"/>
    <property type="project" value="TreeGrafter"/>
</dbReference>
<dbReference type="STRING" id="4540.A0A3L6SLT9"/>
<dbReference type="EMBL" id="PQIB02000004">
    <property type="protein sequence ID" value="RLN23599.1"/>
    <property type="molecule type" value="Genomic_DNA"/>
</dbReference>
<reference evidence="4" key="1">
    <citation type="journal article" date="2019" name="Nat. Commun.">
        <title>The genome of broomcorn millet.</title>
        <authorList>
            <person name="Zou C."/>
            <person name="Miki D."/>
            <person name="Li D."/>
            <person name="Tang Q."/>
            <person name="Xiao L."/>
            <person name="Rajput S."/>
            <person name="Deng P."/>
            <person name="Jia W."/>
            <person name="Huang R."/>
            <person name="Zhang M."/>
            <person name="Sun Y."/>
            <person name="Hu J."/>
            <person name="Fu X."/>
            <person name="Schnable P.S."/>
            <person name="Li F."/>
            <person name="Zhang H."/>
            <person name="Feng B."/>
            <person name="Zhu X."/>
            <person name="Liu R."/>
            <person name="Schnable J.C."/>
            <person name="Zhu J.-K."/>
            <person name="Zhang H."/>
        </authorList>
    </citation>
    <scope>NUCLEOTIDE SEQUENCE [LARGE SCALE GENOMIC DNA]</scope>
</reference>
<dbReference type="PANTHER" id="PTHR12826:SF13">
    <property type="entry name" value="RNA-BINDING PROTEIN PNO1"/>
    <property type="match status" value="1"/>
</dbReference>